<gene>
    <name evidence="2" type="ORF">GCM10023184_23010</name>
</gene>
<organism evidence="2 3">
    <name type="scientific">Flaviaesturariibacter amylovorans</name>
    <dbReference type="NCBI Taxonomy" id="1084520"/>
    <lineage>
        <taxon>Bacteria</taxon>
        <taxon>Pseudomonadati</taxon>
        <taxon>Bacteroidota</taxon>
        <taxon>Chitinophagia</taxon>
        <taxon>Chitinophagales</taxon>
        <taxon>Chitinophagaceae</taxon>
        <taxon>Flaviaestuariibacter</taxon>
    </lineage>
</organism>
<evidence type="ECO:0008006" key="4">
    <source>
        <dbReference type="Google" id="ProtNLM"/>
    </source>
</evidence>
<evidence type="ECO:0000313" key="2">
    <source>
        <dbReference type="EMBL" id="GAA4331312.1"/>
    </source>
</evidence>
<dbReference type="EMBL" id="BAABGY010000007">
    <property type="protein sequence ID" value="GAA4331312.1"/>
    <property type="molecule type" value="Genomic_DNA"/>
</dbReference>
<dbReference type="Proteomes" id="UP001501725">
    <property type="component" value="Unassembled WGS sequence"/>
</dbReference>
<feature type="chain" id="PRO_5045195830" description="Periplasmic heavy metal sensor" evidence="1">
    <location>
        <begin position="22"/>
        <end position="129"/>
    </location>
</feature>
<protein>
    <recommendedName>
        <fullName evidence="4">Periplasmic heavy metal sensor</fullName>
    </recommendedName>
</protein>
<proteinExistence type="predicted"/>
<name>A0ABP8GXP3_9BACT</name>
<accession>A0ABP8GXP3</accession>
<dbReference type="RefSeq" id="WP_345255862.1">
    <property type="nucleotide sequence ID" value="NZ_BAABGY010000007.1"/>
</dbReference>
<sequence length="129" mass="14679">MKKLLLLVALAVGISSTSLYAQEQRDPAAQAQRMKERIKPALIEKVKLTDEQAEKVIEINMDVRRQMRETRELSGDERKAKAVAIDVDRDKRYKAIPLTDDQVKAVNDFFDALRQQARQNREGGNGGNR</sequence>
<evidence type="ECO:0000313" key="3">
    <source>
        <dbReference type="Proteomes" id="UP001501725"/>
    </source>
</evidence>
<feature type="signal peptide" evidence="1">
    <location>
        <begin position="1"/>
        <end position="21"/>
    </location>
</feature>
<reference evidence="3" key="1">
    <citation type="journal article" date="2019" name="Int. J. Syst. Evol. Microbiol.">
        <title>The Global Catalogue of Microorganisms (GCM) 10K type strain sequencing project: providing services to taxonomists for standard genome sequencing and annotation.</title>
        <authorList>
            <consortium name="The Broad Institute Genomics Platform"/>
            <consortium name="The Broad Institute Genome Sequencing Center for Infectious Disease"/>
            <person name="Wu L."/>
            <person name="Ma J."/>
        </authorList>
    </citation>
    <scope>NUCLEOTIDE SEQUENCE [LARGE SCALE GENOMIC DNA]</scope>
    <source>
        <strain evidence="3">JCM 17919</strain>
    </source>
</reference>
<keyword evidence="3" id="KW-1185">Reference proteome</keyword>
<comment type="caution">
    <text evidence="2">The sequence shown here is derived from an EMBL/GenBank/DDBJ whole genome shotgun (WGS) entry which is preliminary data.</text>
</comment>
<keyword evidence="1" id="KW-0732">Signal</keyword>
<evidence type="ECO:0000256" key="1">
    <source>
        <dbReference type="SAM" id="SignalP"/>
    </source>
</evidence>